<keyword evidence="8 11" id="KW-0472">Membrane</keyword>
<evidence type="ECO:0000256" key="4">
    <source>
        <dbReference type="ARBA" id="ARBA00022519"/>
    </source>
</evidence>
<evidence type="ECO:0000256" key="8">
    <source>
        <dbReference type="ARBA" id="ARBA00023136"/>
    </source>
</evidence>
<dbReference type="PANTHER" id="PTHR32196">
    <property type="entry name" value="ABC TRANSPORTER PERMEASE PROTEIN YPHD-RELATED-RELATED"/>
    <property type="match status" value="1"/>
</dbReference>
<feature type="transmembrane region" description="Helical" evidence="11">
    <location>
        <begin position="295"/>
        <end position="318"/>
    </location>
</feature>
<comment type="function">
    <text evidence="9">Part of the binding-protein-dependent transport system for D-xylose. Probably responsible for the translocation of the substrate across the membrane.</text>
</comment>
<dbReference type="PANTHER" id="PTHR32196:SF32">
    <property type="entry name" value="XYLOSE TRANSPORT SYSTEM PERMEASE PROTEIN XYLH"/>
    <property type="match status" value="1"/>
</dbReference>
<evidence type="ECO:0000256" key="10">
    <source>
        <dbReference type="ARBA" id="ARBA00035686"/>
    </source>
</evidence>
<proteinExistence type="predicted"/>
<keyword evidence="4" id="KW-0997">Cell inner membrane</keyword>
<sequence>MTMSNTTTSQTASVSSAAASHRVTLSAILSQSRFRLIPMIAVLIIIWLVLQLLTGGLFLSPRNLTNLSGQVAITAVLAAGAVMLMVPGYIDLSLGATVAASAVVAAFASTVYGLDFWPTVFVTLTFGLLLGLWHGFWVAWMHVPSFIVTLASLLAIRGLSLVITNAETISPSMDILVISDASLPPVASALVLFAMWLGFSLLQLREWRAQVSAGIPASFGILVLLPVIAVGIVVLGAIITTSTYRGLPLPVAIVLAVVAITGGILRYTPFGRRLYAIGGNRQAAMLAGIDIRKHITIVFAGMGLLYGLAGLMLVARLSSAPPTAGQGLELNVIAAAVIGGTSLMGGRGTVAGAAIGALLMESLANGMSLMNLPSSYQSIAVGLVLLFAVYIDVRGRGSRGDD</sequence>
<feature type="transmembrane region" description="Helical" evidence="11">
    <location>
        <begin position="36"/>
        <end position="59"/>
    </location>
</feature>
<feature type="transmembrane region" description="Helical" evidence="11">
    <location>
        <begin position="330"/>
        <end position="355"/>
    </location>
</feature>
<gene>
    <name evidence="12" type="ORF">SAMN04488059_10112</name>
</gene>
<reference evidence="12 13" key="1">
    <citation type="submission" date="2016-10" db="EMBL/GenBank/DDBJ databases">
        <authorList>
            <person name="de Groot N.N."/>
        </authorList>
    </citation>
    <scope>NUCLEOTIDE SEQUENCE [LARGE SCALE GENOMIC DNA]</scope>
    <source>
        <strain evidence="12 13">CGMCC 1.10210</strain>
    </source>
</reference>
<feature type="transmembrane region" description="Helical" evidence="11">
    <location>
        <begin position="146"/>
        <end position="163"/>
    </location>
</feature>
<dbReference type="CDD" id="cd06579">
    <property type="entry name" value="TM_PBP1_transp_AraH_like"/>
    <property type="match status" value="1"/>
</dbReference>
<evidence type="ECO:0000256" key="9">
    <source>
        <dbReference type="ARBA" id="ARBA00035611"/>
    </source>
</evidence>
<evidence type="ECO:0000256" key="7">
    <source>
        <dbReference type="ARBA" id="ARBA00022989"/>
    </source>
</evidence>
<evidence type="ECO:0000313" key="12">
    <source>
        <dbReference type="EMBL" id="SFB91200.1"/>
    </source>
</evidence>
<keyword evidence="5" id="KW-0762">Sugar transport</keyword>
<feature type="transmembrane region" description="Helical" evidence="11">
    <location>
        <begin position="247"/>
        <end position="265"/>
    </location>
</feature>
<evidence type="ECO:0000256" key="2">
    <source>
        <dbReference type="ARBA" id="ARBA00022448"/>
    </source>
</evidence>
<feature type="transmembrane region" description="Helical" evidence="11">
    <location>
        <begin position="96"/>
        <end position="114"/>
    </location>
</feature>
<organism evidence="12 13">
    <name type="scientific">Devosia psychrophila</name>
    <dbReference type="NCBI Taxonomy" id="728005"/>
    <lineage>
        <taxon>Bacteria</taxon>
        <taxon>Pseudomonadati</taxon>
        <taxon>Pseudomonadota</taxon>
        <taxon>Alphaproteobacteria</taxon>
        <taxon>Hyphomicrobiales</taxon>
        <taxon>Devosiaceae</taxon>
        <taxon>Devosia</taxon>
    </lineage>
</organism>
<name>A0A1I1F211_9HYPH</name>
<dbReference type="AlphaFoldDB" id="A0A1I1F211"/>
<comment type="subcellular location">
    <subcellularLocation>
        <location evidence="1">Cell membrane</location>
        <topology evidence="1">Multi-pass membrane protein</topology>
    </subcellularLocation>
</comment>
<evidence type="ECO:0000256" key="1">
    <source>
        <dbReference type="ARBA" id="ARBA00004651"/>
    </source>
</evidence>
<evidence type="ECO:0000256" key="11">
    <source>
        <dbReference type="SAM" id="Phobius"/>
    </source>
</evidence>
<evidence type="ECO:0000313" key="13">
    <source>
        <dbReference type="Proteomes" id="UP000182258"/>
    </source>
</evidence>
<dbReference type="GO" id="GO:0005886">
    <property type="term" value="C:plasma membrane"/>
    <property type="evidence" value="ECO:0007669"/>
    <property type="project" value="UniProtKB-SubCell"/>
</dbReference>
<dbReference type="InterPro" id="IPR001851">
    <property type="entry name" value="ABC_transp_permease"/>
</dbReference>
<feature type="transmembrane region" description="Helical" evidence="11">
    <location>
        <begin position="219"/>
        <end position="240"/>
    </location>
</feature>
<feature type="transmembrane region" description="Helical" evidence="11">
    <location>
        <begin position="71"/>
        <end position="90"/>
    </location>
</feature>
<evidence type="ECO:0000256" key="3">
    <source>
        <dbReference type="ARBA" id="ARBA00022475"/>
    </source>
</evidence>
<dbReference type="Pfam" id="PF02653">
    <property type="entry name" value="BPD_transp_2"/>
    <property type="match status" value="1"/>
</dbReference>
<keyword evidence="7 11" id="KW-1133">Transmembrane helix</keyword>
<feature type="transmembrane region" description="Helical" evidence="11">
    <location>
        <begin position="121"/>
        <end position="140"/>
    </location>
</feature>
<feature type="transmembrane region" description="Helical" evidence="11">
    <location>
        <begin position="375"/>
        <end position="393"/>
    </location>
</feature>
<feature type="transmembrane region" description="Helical" evidence="11">
    <location>
        <begin position="175"/>
        <end position="199"/>
    </location>
</feature>
<dbReference type="EMBL" id="FOMB01000001">
    <property type="protein sequence ID" value="SFB91200.1"/>
    <property type="molecule type" value="Genomic_DNA"/>
</dbReference>
<dbReference type="STRING" id="728005.SAMN04488059_10112"/>
<protein>
    <recommendedName>
        <fullName evidence="10">Xylose transport system permease protein XylH</fullName>
    </recommendedName>
</protein>
<dbReference type="OrthoDB" id="6384190at2"/>
<dbReference type="GO" id="GO:0022857">
    <property type="term" value="F:transmembrane transporter activity"/>
    <property type="evidence" value="ECO:0007669"/>
    <property type="project" value="InterPro"/>
</dbReference>
<dbReference type="RefSeq" id="WP_074797149.1">
    <property type="nucleotide sequence ID" value="NZ_FOMB01000001.1"/>
</dbReference>
<evidence type="ECO:0000256" key="5">
    <source>
        <dbReference type="ARBA" id="ARBA00022597"/>
    </source>
</evidence>
<evidence type="ECO:0000256" key="6">
    <source>
        <dbReference type="ARBA" id="ARBA00022692"/>
    </source>
</evidence>
<dbReference type="Proteomes" id="UP000182258">
    <property type="component" value="Unassembled WGS sequence"/>
</dbReference>
<keyword evidence="3" id="KW-1003">Cell membrane</keyword>
<accession>A0A1I1F211</accession>
<keyword evidence="6 11" id="KW-0812">Transmembrane</keyword>
<keyword evidence="2" id="KW-0813">Transport</keyword>